<dbReference type="EMBL" id="JQ844269">
    <property type="protein sequence ID" value="AGS54013.1"/>
    <property type="molecule type" value="Genomic_DNA"/>
</dbReference>
<organism evidence="3">
    <name type="scientific">uncultured bacterium contig00160</name>
    <dbReference type="NCBI Taxonomy" id="1181593"/>
    <lineage>
        <taxon>Bacteria</taxon>
        <taxon>environmental samples</taxon>
    </lineage>
</organism>
<feature type="compositionally biased region" description="Polar residues" evidence="1">
    <location>
        <begin position="45"/>
        <end position="69"/>
    </location>
</feature>
<evidence type="ECO:0000313" key="3">
    <source>
        <dbReference type="EMBL" id="AGS54013.1"/>
    </source>
</evidence>
<proteinExistence type="predicted"/>
<dbReference type="PROSITE" id="PS51257">
    <property type="entry name" value="PROKAR_LIPOPROTEIN"/>
    <property type="match status" value="1"/>
</dbReference>
<evidence type="ECO:0000256" key="2">
    <source>
        <dbReference type="SAM" id="SignalP"/>
    </source>
</evidence>
<reference evidence="3" key="1">
    <citation type="submission" date="2012-03" db="EMBL/GenBank/DDBJ databases">
        <title>Functional metagenomics reveals considerable lignocellulase gene clusters in the gut microbiome of a wood-feeding higher termite.</title>
        <authorList>
            <person name="Liu N."/>
        </authorList>
    </citation>
    <scope>NUCLEOTIDE SEQUENCE</scope>
</reference>
<dbReference type="AlphaFoldDB" id="A0A806K2K2"/>
<sequence length="121" mass="12366">MKKNLAILIVLFFAFTIISCPGGGGGGGTDGGSNTQTAFYDGPDPTTQTTALNPSATGAQTYTGNSSGNKSLPGSSYGYEIYVEGGKTITNSLTWYGPSQGGGPHSRLIGMLLVLRIISPV</sequence>
<protein>
    <submittedName>
        <fullName evidence="3">Uncharacterized protein</fullName>
    </submittedName>
</protein>
<feature type="region of interest" description="Disordered" evidence="1">
    <location>
        <begin position="44"/>
        <end position="69"/>
    </location>
</feature>
<accession>A0A806K2K2</accession>
<keyword evidence="2" id="KW-0732">Signal</keyword>
<evidence type="ECO:0000256" key="1">
    <source>
        <dbReference type="SAM" id="MobiDB-lite"/>
    </source>
</evidence>
<feature type="signal peptide" evidence="2">
    <location>
        <begin position="1"/>
        <end position="22"/>
    </location>
</feature>
<feature type="chain" id="PRO_5032508203" evidence="2">
    <location>
        <begin position="23"/>
        <end position="121"/>
    </location>
</feature>
<name>A0A806K2K2_9BACT</name>